<evidence type="ECO:0000256" key="5">
    <source>
        <dbReference type="ARBA" id="ARBA00023004"/>
    </source>
</evidence>
<dbReference type="InterPro" id="IPR017896">
    <property type="entry name" value="4Fe4S_Fe-S-bd"/>
</dbReference>
<dbReference type="PROSITE" id="PS00198">
    <property type="entry name" value="4FE4S_FER_1"/>
    <property type="match status" value="2"/>
</dbReference>
<evidence type="ECO:0000256" key="7">
    <source>
        <dbReference type="RuleBase" id="RU368020"/>
    </source>
</evidence>
<evidence type="ECO:0000256" key="4">
    <source>
        <dbReference type="ARBA" id="ARBA00022723"/>
    </source>
</evidence>
<evidence type="ECO:0000313" key="9">
    <source>
        <dbReference type="EMBL" id="SDC62691.1"/>
    </source>
</evidence>
<gene>
    <name evidence="9" type="ORF">SAMN04487864_1125</name>
</gene>
<comment type="function">
    <text evidence="2 7">Ferredoxins are iron-sulfur proteins that transfer electrons in a wide variety of metabolic reactions.</text>
</comment>
<dbReference type="EMBL" id="FMYW01000012">
    <property type="protein sequence ID" value="SDC62691.1"/>
    <property type="molecule type" value="Genomic_DNA"/>
</dbReference>
<proteinExistence type="predicted"/>
<evidence type="ECO:0000313" key="10">
    <source>
        <dbReference type="Proteomes" id="UP000198943"/>
    </source>
</evidence>
<dbReference type="PRINTS" id="PR00352">
    <property type="entry name" value="3FE4SFRDOXIN"/>
</dbReference>
<sequence>MAYKIDTDACVGCGTCASTCPVGAPKEDGEGKYQITADECVECGACAANCPVGAISQE</sequence>
<dbReference type="InterPro" id="IPR001080">
    <property type="entry name" value="3Fe4S_ferredoxin"/>
</dbReference>
<dbReference type="GO" id="GO:0051539">
    <property type="term" value="F:4 iron, 4 sulfur cluster binding"/>
    <property type="evidence" value="ECO:0007669"/>
    <property type="project" value="UniProtKB-KW"/>
</dbReference>
<dbReference type="OrthoDB" id="9803397at2"/>
<feature type="domain" description="4Fe-4S ferredoxin-type" evidence="8">
    <location>
        <begin position="31"/>
        <end position="58"/>
    </location>
</feature>
<dbReference type="Proteomes" id="UP000198943">
    <property type="component" value="Unassembled WGS sequence"/>
</dbReference>
<dbReference type="GO" id="GO:0005506">
    <property type="term" value="F:iron ion binding"/>
    <property type="evidence" value="ECO:0007669"/>
    <property type="project" value="UniProtKB-UniRule"/>
</dbReference>
<keyword evidence="3" id="KW-0004">4Fe-4S</keyword>
<dbReference type="PROSITE" id="PS51379">
    <property type="entry name" value="4FE4S_FER_2"/>
    <property type="match status" value="2"/>
</dbReference>
<dbReference type="SUPFAM" id="SSF54862">
    <property type="entry name" value="4Fe-4S ferredoxins"/>
    <property type="match status" value="1"/>
</dbReference>
<keyword evidence="4 7" id="KW-0479">Metal-binding</keyword>
<evidence type="ECO:0000259" key="8">
    <source>
        <dbReference type="PROSITE" id="PS51379"/>
    </source>
</evidence>
<organism evidence="9 10">
    <name type="scientific">Succiniclasticum ruminis</name>
    <dbReference type="NCBI Taxonomy" id="40841"/>
    <lineage>
        <taxon>Bacteria</taxon>
        <taxon>Bacillati</taxon>
        <taxon>Bacillota</taxon>
        <taxon>Negativicutes</taxon>
        <taxon>Acidaminococcales</taxon>
        <taxon>Acidaminococcaceae</taxon>
        <taxon>Succiniclasticum</taxon>
    </lineage>
</organism>
<dbReference type="RefSeq" id="WP_093730815.1">
    <property type="nucleotide sequence ID" value="NZ_FMYW01000012.1"/>
</dbReference>
<comment type="cofactor">
    <cofactor evidence="1">
        <name>[4Fe-4S] cluster</name>
        <dbReference type="ChEBI" id="CHEBI:49883"/>
    </cofactor>
</comment>
<dbReference type="Gene3D" id="3.30.70.20">
    <property type="match status" value="2"/>
</dbReference>
<dbReference type="InterPro" id="IPR017900">
    <property type="entry name" value="4Fe4S_Fe_S_CS"/>
</dbReference>
<dbReference type="GO" id="GO:0009055">
    <property type="term" value="F:electron transfer activity"/>
    <property type="evidence" value="ECO:0007669"/>
    <property type="project" value="UniProtKB-UniRule"/>
</dbReference>
<name>A0A1G6N4R9_9FIRM</name>
<dbReference type="Pfam" id="PF13237">
    <property type="entry name" value="Fer4_10"/>
    <property type="match status" value="1"/>
</dbReference>
<keyword evidence="5 7" id="KW-0408">Iron</keyword>
<accession>A0A1G6N4R9</accession>
<keyword evidence="7" id="KW-0813">Transport</keyword>
<dbReference type="PANTHER" id="PTHR24960">
    <property type="entry name" value="PHOTOSYSTEM I IRON-SULFUR CENTER-RELATED"/>
    <property type="match status" value="1"/>
</dbReference>
<keyword evidence="10" id="KW-1185">Reference proteome</keyword>
<evidence type="ECO:0000256" key="3">
    <source>
        <dbReference type="ARBA" id="ARBA00022485"/>
    </source>
</evidence>
<evidence type="ECO:0000256" key="2">
    <source>
        <dbReference type="ARBA" id="ARBA00003532"/>
    </source>
</evidence>
<dbReference type="PANTHER" id="PTHR24960:SF79">
    <property type="entry name" value="PHOTOSYSTEM I IRON-SULFUR CENTER"/>
    <property type="match status" value="1"/>
</dbReference>
<dbReference type="InterPro" id="IPR050157">
    <property type="entry name" value="PSI_iron-sulfur_center"/>
</dbReference>
<evidence type="ECO:0000256" key="1">
    <source>
        <dbReference type="ARBA" id="ARBA00001966"/>
    </source>
</evidence>
<keyword evidence="6 7" id="KW-0411">Iron-sulfur</keyword>
<feature type="domain" description="4Fe-4S ferredoxin-type" evidence="8">
    <location>
        <begin position="1"/>
        <end position="30"/>
    </location>
</feature>
<protein>
    <recommendedName>
        <fullName evidence="7">Ferredoxin</fullName>
    </recommendedName>
</protein>
<dbReference type="AlphaFoldDB" id="A0A1G6N4R9"/>
<keyword evidence="7" id="KW-0249">Electron transport</keyword>
<evidence type="ECO:0000256" key="6">
    <source>
        <dbReference type="ARBA" id="ARBA00023014"/>
    </source>
</evidence>
<reference evidence="10" key="1">
    <citation type="submission" date="2016-10" db="EMBL/GenBank/DDBJ databases">
        <authorList>
            <person name="Varghese N."/>
            <person name="Submissions S."/>
        </authorList>
    </citation>
    <scope>NUCLEOTIDE SEQUENCE [LARGE SCALE GENOMIC DNA]</scope>
    <source>
        <strain evidence="10">DSM 11005</strain>
    </source>
</reference>